<dbReference type="InterPro" id="IPR047057">
    <property type="entry name" value="MerR_fam"/>
</dbReference>
<dbReference type="InterPro" id="IPR000551">
    <property type="entry name" value="MerR-type_HTH_dom"/>
</dbReference>
<evidence type="ECO:0000256" key="3">
    <source>
        <dbReference type="ARBA" id="ARBA00023163"/>
    </source>
</evidence>
<feature type="domain" description="HTH merR-type" evidence="4">
    <location>
        <begin position="3"/>
        <end position="72"/>
    </location>
</feature>
<dbReference type="PROSITE" id="PS00552">
    <property type="entry name" value="HTH_MERR_1"/>
    <property type="match status" value="1"/>
</dbReference>
<evidence type="ECO:0000259" key="4">
    <source>
        <dbReference type="PROSITE" id="PS50937"/>
    </source>
</evidence>
<gene>
    <name evidence="5" type="ORF">ACFFJ3_23350</name>
</gene>
<dbReference type="InterPro" id="IPR053988">
    <property type="entry name" value="MlrA-like_helical"/>
</dbReference>
<dbReference type="Pfam" id="PF22270">
    <property type="entry name" value="MlrA_helical"/>
    <property type="match status" value="1"/>
</dbReference>
<dbReference type="PROSITE" id="PS50937">
    <property type="entry name" value="HTH_MERR_2"/>
    <property type="match status" value="1"/>
</dbReference>
<keyword evidence="2" id="KW-0238">DNA-binding</keyword>
<accession>A0ABV6EK77</accession>
<name>A0ABV6EK77_9GAMM</name>
<dbReference type="Pfam" id="PF13411">
    <property type="entry name" value="MerR_1"/>
    <property type="match status" value="1"/>
</dbReference>
<dbReference type="CDD" id="cd01104">
    <property type="entry name" value="HTH_MlrA-CarA"/>
    <property type="match status" value="1"/>
</dbReference>
<organism evidence="5 6">
    <name type="scientific">Serratia aquatilis</name>
    <dbReference type="NCBI Taxonomy" id="1737515"/>
    <lineage>
        <taxon>Bacteria</taxon>
        <taxon>Pseudomonadati</taxon>
        <taxon>Pseudomonadota</taxon>
        <taxon>Gammaproteobacteria</taxon>
        <taxon>Enterobacterales</taxon>
        <taxon>Yersiniaceae</taxon>
        <taxon>Serratia</taxon>
    </lineage>
</organism>
<dbReference type="Gene3D" id="1.10.1660.10">
    <property type="match status" value="1"/>
</dbReference>
<dbReference type="PANTHER" id="PTHR30204:SF67">
    <property type="entry name" value="HTH-TYPE TRANSCRIPTIONAL REGULATOR MLRA-RELATED"/>
    <property type="match status" value="1"/>
</dbReference>
<dbReference type="Proteomes" id="UP001589792">
    <property type="component" value="Unassembled WGS sequence"/>
</dbReference>
<proteinExistence type="predicted"/>
<reference evidence="5 6" key="1">
    <citation type="submission" date="2024-09" db="EMBL/GenBank/DDBJ databases">
        <authorList>
            <person name="Sun Q."/>
            <person name="Mori K."/>
        </authorList>
    </citation>
    <scope>NUCLEOTIDE SEQUENCE [LARGE SCALE GENOMIC DNA]</scope>
    <source>
        <strain evidence="5 6">CCM 8626</strain>
    </source>
</reference>
<dbReference type="SUPFAM" id="SSF46955">
    <property type="entry name" value="Putative DNA-binding domain"/>
    <property type="match status" value="1"/>
</dbReference>
<dbReference type="EMBL" id="JBHLXG010000038">
    <property type="protein sequence ID" value="MFC0229397.1"/>
    <property type="molecule type" value="Genomic_DNA"/>
</dbReference>
<protein>
    <submittedName>
        <fullName evidence="5">MerR family transcriptional regulator</fullName>
    </submittedName>
</protein>
<keyword evidence="1" id="KW-0805">Transcription regulation</keyword>
<dbReference type="RefSeq" id="WP_380680567.1">
    <property type="nucleotide sequence ID" value="NZ_CP173186.1"/>
</dbReference>
<evidence type="ECO:0000256" key="2">
    <source>
        <dbReference type="ARBA" id="ARBA00023125"/>
    </source>
</evidence>
<keyword evidence="3" id="KW-0804">Transcription</keyword>
<dbReference type="SMART" id="SM00422">
    <property type="entry name" value="HTH_MERR"/>
    <property type="match status" value="1"/>
</dbReference>
<dbReference type="InterPro" id="IPR053987">
    <property type="entry name" value="MlrA-like_C"/>
</dbReference>
<dbReference type="InterPro" id="IPR009061">
    <property type="entry name" value="DNA-bd_dom_put_sf"/>
</dbReference>
<comment type="caution">
    <text evidence="5">The sequence shown here is derived from an EMBL/GenBank/DDBJ whole genome shotgun (WGS) entry which is preliminary data.</text>
</comment>
<keyword evidence="6" id="KW-1185">Reference proteome</keyword>
<evidence type="ECO:0000313" key="5">
    <source>
        <dbReference type="EMBL" id="MFC0229397.1"/>
    </source>
</evidence>
<evidence type="ECO:0000313" key="6">
    <source>
        <dbReference type="Proteomes" id="UP001589792"/>
    </source>
</evidence>
<dbReference type="PANTHER" id="PTHR30204">
    <property type="entry name" value="REDOX-CYCLING DRUG-SENSING TRANSCRIPTIONAL ACTIVATOR SOXR"/>
    <property type="match status" value="1"/>
</dbReference>
<sequence>MALYTISEVAELCEINPVTLRAWQRRYGLLKPQRSEGGHRQFNEQDVARIHTIISWMERGVPVSQIKPLLDNPTAIEHDINWNGLQQQLQALLHIPAPAKLRSCLFEQGREYPPQILINHVLRPLRMQLFGPHELFQALRALLDGIIIEYATFCMNSSRKKAGKTALLLGWGKNDPIELWMHAIVLAKAGMHLDILPEALEHPPLSLFKADRYFIATEGSLNTYRRKQLAAWRLTGLDITLVGSTALLAEHVEHNNGNV</sequence>
<dbReference type="Pfam" id="PF22267">
    <property type="entry name" value="MlrA_C"/>
    <property type="match status" value="1"/>
</dbReference>
<evidence type="ECO:0000256" key="1">
    <source>
        <dbReference type="ARBA" id="ARBA00023015"/>
    </source>
</evidence>